<dbReference type="CDD" id="cd00298">
    <property type="entry name" value="ACD_sHsps_p23-like"/>
    <property type="match status" value="1"/>
</dbReference>
<evidence type="ECO:0000256" key="2">
    <source>
        <dbReference type="RuleBase" id="RU003616"/>
    </source>
</evidence>
<dbReference type="Gene3D" id="2.60.40.790">
    <property type="match status" value="2"/>
</dbReference>
<proteinExistence type="inferred from homology"/>
<gene>
    <name evidence="6" type="ORF">JBS370_LOCUS11183</name>
    <name evidence="5" type="ORF">ZHD862_LOCUS502</name>
</gene>
<feature type="region of interest" description="Disordered" evidence="3">
    <location>
        <begin position="280"/>
        <end position="334"/>
    </location>
</feature>
<dbReference type="GO" id="GO:0051082">
    <property type="term" value="F:unfolded protein binding"/>
    <property type="evidence" value="ECO:0007669"/>
    <property type="project" value="TreeGrafter"/>
</dbReference>
<dbReference type="InterPro" id="IPR008978">
    <property type="entry name" value="HSP20-like_chaperone"/>
</dbReference>
<feature type="compositionally biased region" description="Gly residues" evidence="3">
    <location>
        <begin position="194"/>
        <end position="203"/>
    </location>
</feature>
<dbReference type="Proteomes" id="UP000663864">
    <property type="component" value="Unassembled WGS sequence"/>
</dbReference>
<dbReference type="InterPro" id="IPR001436">
    <property type="entry name" value="Alpha-crystallin/sHSP_animal"/>
</dbReference>
<dbReference type="GO" id="GO:0042026">
    <property type="term" value="P:protein refolding"/>
    <property type="evidence" value="ECO:0007669"/>
    <property type="project" value="TreeGrafter"/>
</dbReference>
<evidence type="ECO:0000313" key="5">
    <source>
        <dbReference type="EMBL" id="CAF0764340.1"/>
    </source>
</evidence>
<dbReference type="SUPFAM" id="SSF49764">
    <property type="entry name" value="HSP20-like chaperones"/>
    <property type="match status" value="2"/>
</dbReference>
<feature type="domain" description="SHSP" evidence="4">
    <location>
        <begin position="397"/>
        <end position="500"/>
    </location>
</feature>
<dbReference type="CDD" id="cd06526">
    <property type="entry name" value="metazoan_ACD"/>
    <property type="match status" value="1"/>
</dbReference>
<dbReference type="EMBL" id="CAJNOT010000008">
    <property type="protein sequence ID" value="CAF0764340.1"/>
    <property type="molecule type" value="Genomic_DNA"/>
</dbReference>
<organism evidence="5 7">
    <name type="scientific">Rotaria sordida</name>
    <dbReference type="NCBI Taxonomy" id="392033"/>
    <lineage>
        <taxon>Eukaryota</taxon>
        <taxon>Metazoa</taxon>
        <taxon>Spiralia</taxon>
        <taxon>Gnathifera</taxon>
        <taxon>Rotifera</taxon>
        <taxon>Eurotatoria</taxon>
        <taxon>Bdelloidea</taxon>
        <taxon>Philodinida</taxon>
        <taxon>Philodinidae</taxon>
        <taxon>Rotaria</taxon>
    </lineage>
</organism>
<evidence type="ECO:0000313" key="6">
    <source>
        <dbReference type="EMBL" id="CAF3727292.1"/>
    </source>
</evidence>
<dbReference type="PANTHER" id="PTHR45640:SF26">
    <property type="entry name" value="RE23625P"/>
    <property type="match status" value="1"/>
</dbReference>
<feature type="region of interest" description="Disordered" evidence="3">
    <location>
        <begin position="1"/>
        <end position="27"/>
    </location>
</feature>
<dbReference type="GO" id="GO:0009408">
    <property type="term" value="P:response to heat"/>
    <property type="evidence" value="ECO:0007669"/>
    <property type="project" value="TreeGrafter"/>
</dbReference>
<comment type="caution">
    <text evidence="5">The sequence shown here is derived from an EMBL/GenBank/DDBJ whole genome shotgun (WGS) entry which is preliminary data.</text>
</comment>
<dbReference type="GO" id="GO:0005737">
    <property type="term" value="C:cytoplasm"/>
    <property type="evidence" value="ECO:0007669"/>
    <property type="project" value="TreeGrafter"/>
</dbReference>
<evidence type="ECO:0000259" key="4">
    <source>
        <dbReference type="PROSITE" id="PS01031"/>
    </source>
</evidence>
<dbReference type="EMBL" id="CAJOBD010000849">
    <property type="protein sequence ID" value="CAF3727292.1"/>
    <property type="molecule type" value="Genomic_DNA"/>
</dbReference>
<feature type="compositionally biased region" description="Polar residues" evidence="3">
    <location>
        <begin position="308"/>
        <end position="329"/>
    </location>
</feature>
<dbReference type="AlphaFoldDB" id="A0A813QB24"/>
<protein>
    <recommendedName>
        <fullName evidence="4">SHSP domain-containing protein</fullName>
    </recommendedName>
</protein>
<dbReference type="GO" id="GO:0005634">
    <property type="term" value="C:nucleus"/>
    <property type="evidence" value="ECO:0007669"/>
    <property type="project" value="TreeGrafter"/>
</dbReference>
<dbReference type="Proteomes" id="UP000663836">
    <property type="component" value="Unassembled WGS sequence"/>
</dbReference>
<evidence type="ECO:0000313" key="7">
    <source>
        <dbReference type="Proteomes" id="UP000663864"/>
    </source>
</evidence>
<evidence type="ECO:0000256" key="3">
    <source>
        <dbReference type="SAM" id="MobiDB-lite"/>
    </source>
</evidence>
<feature type="compositionally biased region" description="Basic and acidic residues" evidence="3">
    <location>
        <begin position="290"/>
        <end position="300"/>
    </location>
</feature>
<name>A0A813QB24_9BILA</name>
<comment type="similarity">
    <text evidence="1 2">Belongs to the small heat shock protein (HSP20) family.</text>
</comment>
<dbReference type="PROSITE" id="PS01031">
    <property type="entry name" value="SHSP"/>
    <property type="match status" value="2"/>
</dbReference>
<feature type="compositionally biased region" description="Polar residues" evidence="3">
    <location>
        <begin position="1"/>
        <end position="14"/>
    </location>
</feature>
<accession>A0A813QB24</accession>
<sequence>MSSQRYSESRTIQEQSRHGNDGYSVPYTSRVTVPIQHTISSYNDLGNERRVQDRLRTQDTTVQWVNDPISGRESFRVTVNIDGFNQNEVNIRFEGNKLVVYGEHIENNNQNTAKKLIEKSYELPRDLDTYSPRVTYPTPITMQIDIPSRHSNVIIDDGRTSSKLISNYDTSYRTQPRYSQEKTSSEYTSTRKLGTGGGGGGGSTYRSTSTPRIYSTFDDGNTGRNNTYSSTSRYQSRDSQSPIRRGYIDSTSNLYNTNLNTPTYTYTVTSDDTKPRIIYPTISSGNNDSAYEKKFSETHRETRHRRSSPTTGVQSSHEVQHNRSGSPSIGRNFDENRFRTSLNIGSNNIIPSTSSRNVEVREFSRRVGGDTNNNTYVDNIRNYQPSLFTAGFNSDAFYRSAFQPQIFTDDHGQNRIEMKLDVQNYDPNDIKVSVNGNDLIVQAEHNVNRPPTTSSRAYFYKQITLPSNTDLQSISSQYRADGKLHITAKLSNDQASIRYH</sequence>
<feature type="compositionally biased region" description="Polar residues" evidence="3">
    <location>
        <begin position="218"/>
        <end position="242"/>
    </location>
</feature>
<feature type="region of interest" description="Disordered" evidence="3">
    <location>
        <begin position="171"/>
        <end position="250"/>
    </location>
</feature>
<feature type="domain" description="SHSP" evidence="4">
    <location>
        <begin position="56"/>
        <end position="167"/>
    </location>
</feature>
<dbReference type="InterPro" id="IPR002068">
    <property type="entry name" value="A-crystallin/Hsp20_dom"/>
</dbReference>
<reference evidence="5" key="1">
    <citation type="submission" date="2021-02" db="EMBL/GenBank/DDBJ databases">
        <authorList>
            <person name="Nowell W R."/>
        </authorList>
    </citation>
    <scope>NUCLEOTIDE SEQUENCE</scope>
</reference>
<dbReference type="Pfam" id="PF00011">
    <property type="entry name" value="HSP20"/>
    <property type="match status" value="2"/>
</dbReference>
<dbReference type="PANTHER" id="PTHR45640">
    <property type="entry name" value="HEAT SHOCK PROTEIN HSP-12.2-RELATED"/>
    <property type="match status" value="1"/>
</dbReference>
<evidence type="ECO:0000256" key="1">
    <source>
        <dbReference type="PROSITE-ProRule" id="PRU00285"/>
    </source>
</evidence>